<name>A0ACB9JZ59_9ASTR</name>
<dbReference type="Proteomes" id="UP001056120">
    <property type="component" value="Linkage Group LG02"/>
</dbReference>
<organism evidence="1 2">
    <name type="scientific">Smallanthus sonchifolius</name>
    <dbReference type="NCBI Taxonomy" id="185202"/>
    <lineage>
        <taxon>Eukaryota</taxon>
        <taxon>Viridiplantae</taxon>
        <taxon>Streptophyta</taxon>
        <taxon>Embryophyta</taxon>
        <taxon>Tracheophyta</taxon>
        <taxon>Spermatophyta</taxon>
        <taxon>Magnoliopsida</taxon>
        <taxon>eudicotyledons</taxon>
        <taxon>Gunneridae</taxon>
        <taxon>Pentapetalae</taxon>
        <taxon>asterids</taxon>
        <taxon>campanulids</taxon>
        <taxon>Asterales</taxon>
        <taxon>Asteraceae</taxon>
        <taxon>Asteroideae</taxon>
        <taxon>Heliantheae alliance</taxon>
        <taxon>Millerieae</taxon>
        <taxon>Smallanthus</taxon>
    </lineage>
</organism>
<accession>A0ACB9JZ59</accession>
<sequence>MKEIMAQLDELHEKGFILPSISPWGAPVLFVKKKDGSMRMYIDYHELNKRTVKNKYPLPRTNDLFDQLHGASWFSKIGLRSGYHQLKVREEDMPKTAFRTRYGHFGFRIMSFRMTNAPASFMDLMNRLCRPMLDRSGVSWFSKIDLRSGYHQLKVKEEDISKTAFRTRYGHFEFRVMSFGLTNAPTAFIDLINRVCRPMLDRSKKDGSMRMCIDYRDLNKSTVKNQYPLPRIEDLLDKLHGASWFSKIDLRSGCHQLKVREEDIPKTAFRTRYGHFEFRIMSFGLTNAPAAFMDLMNRVCRPMLDRSDRRPVRSTAGRKLVLKYRPSIRVPSVEGEGRRHTENRISHALWTFQVSHNIFQIDERPATFMDLKVD</sequence>
<reference evidence="2" key="1">
    <citation type="journal article" date="2022" name="Mol. Ecol. Resour.">
        <title>The genomes of chicory, endive, great burdock and yacon provide insights into Asteraceae palaeo-polyploidization history and plant inulin production.</title>
        <authorList>
            <person name="Fan W."/>
            <person name="Wang S."/>
            <person name="Wang H."/>
            <person name="Wang A."/>
            <person name="Jiang F."/>
            <person name="Liu H."/>
            <person name="Zhao H."/>
            <person name="Xu D."/>
            <person name="Zhang Y."/>
        </authorList>
    </citation>
    <scope>NUCLEOTIDE SEQUENCE [LARGE SCALE GENOMIC DNA]</scope>
    <source>
        <strain evidence="2">cv. Yunnan</strain>
    </source>
</reference>
<evidence type="ECO:0000313" key="1">
    <source>
        <dbReference type="EMBL" id="KAI3825329.1"/>
    </source>
</evidence>
<reference evidence="1 2" key="2">
    <citation type="journal article" date="2022" name="Mol. Ecol. Resour.">
        <title>The genomes of chicory, endive, great burdock and yacon provide insights into Asteraceae paleo-polyploidization history and plant inulin production.</title>
        <authorList>
            <person name="Fan W."/>
            <person name="Wang S."/>
            <person name="Wang H."/>
            <person name="Wang A."/>
            <person name="Jiang F."/>
            <person name="Liu H."/>
            <person name="Zhao H."/>
            <person name="Xu D."/>
            <person name="Zhang Y."/>
        </authorList>
    </citation>
    <scope>NUCLEOTIDE SEQUENCE [LARGE SCALE GENOMIC DNA]</scope>
    <source>
        <strain evidence="2">cv. Yunnan</strain>
        <tissue evidence="1">Leaves</tissue>
    </source>
</reference>
<evidence type="ECO:0000313" key="2">
    <source>
        <dbReference type="Proteomes" id="UP001056120"/>
    </source>
</evidence>
<dbReference type="EMBL" id="CM042019">
    <property type="protein sequence ID" value="KAI3825329.1"/>
    <property type="molecule type" value="Genomic_DNA"/>
</dbReference>
<protein>
    <submittedName>
        <fullName evidence="1">Uncharacterized protein</fullName>
    </submittedName>
</protein>
<comment type="caution">
    <text evidence="1">The sequence shown here is derived from an EMBL/GenBank/DDBJ whole genome shotgun (WGS) entry which is preliminary data.</text>
</comment>
<keyword evidence="2" id="KW-1185">Reference proteome</keyword>
<proteinExistence type="predicted"/>
<gene>
    <name evidence="1" type="ORF">L1987_06811</name>
</gene>